<feature type="domain" description="Major facilitator superfamily (MFS) profile" evidence="7">
    <location>
        <begin position="62"/>
        <end position="496"/>
    </location>
</feature>
<dbReference type="RefSeq" id="XP_007833672.1">
    <property type="nucleotide sequence ID" value="XM_007835481.1"/>
</dbReference>
<dbReference type="PANTHER" id="PTHR23502:SF60">
    <property type="entry name" value="MAJOR FACILITATOR SUPERFAMILY (MFS) PROFILE DOMAIN-CONTAINING PROTEIN-RELATED"/>
    <property type="match status" value="1"/>
</dbReference>
<organism evidence="8 9">
    <name type="scientific">Pestalotiopsis fici (strain W106-1 / CGMCC3.15140)</name>
    <dbReference type="NCBI Taxonomy" id="1229662"/>
    <lineage>
        <taxon>Eukaryota</taxon>
        <taxon>Fungi</taxon>
        <taxon>Dikarya</taxon>
        <taxon>Ascomycota</taxon>
        <taxon>Pezizomycotina</taxon>
        <taxon>Sordariomycetes</taxon>
        <taxon>Xylariomycetidae</taxon>
        <taxon>Amphisphaeriales</taxon>
        <taxon>Sporocadaceae</taxon>
        <taxon>Pestalotiopsis</taxon>
    </lineage>
</organism>
<dbReference type="GO" id="GO:0016020">
    <property type="term" value="C:membrane"/>
    <property type="evidence" value="ECO:0007669"/>
    <property type="project" value="UniProtKB-SubCell"/>
</dbReference>
<evidence type="ECO:0000259" key="7">
    <source>
        <dbReference type="PROSITE" id="PS50850"/>
    </source>
</evidence>
<dbReference type="Gene3D" id="1.20.1250.20">
    <property type="entry name" value="MFS general substrate transporter like domains"/>
    <property type="match status" value="1"/>
</dbReference>
<reference evidence="9" key="1">
    <citation type="journal article" date="2015" name="BMC Genomics">
        <title>Genomic and transcriptomic analysis of the endophytic fungus Pestalotiopsis fici reveals its lifestyle and high potential for synthesis of natural products.</title>
        <authorList>
            <person name="Wang X."/>
            <person name="Zhang X."/>
            <person name="Liu L."/>
            <person name="Xiang M."/>
            <person name="Wang W."/>
            <person name="Sun X."/>
            <person name="Che Y."/>
            <person name="Guo L."/>
            <person name="Liu G."/>
            <person name="Guo L."/>
            <person name="Wang C."/>
            <person name="Yin W.B."/>
            <person name="Stadler M."/>
            <person name="Zhang X."/>
            <person name="Liu X."/>
        </authorList>
    </citation>
    <scope>NUCLEOTIDE SEQUENCE [LARGE SCALE GENOMIC DNA]</scope>
    <source>
        <strain evidence="9">W106-1 / CGMCC3.15140</strain>
    </source>
</reference>
<evidence type="ECO:0000256" key="4">
    <source>
        <dbReference type="ARBA" id="ARBA00023136"/>
    </source>
</evidence>
<name>W3X710_PESFW</name>
<evidence type="ECO:0000313" key="9">
    <source>
        <dbReference type="Proteomes" id="UP000030651"/>
    </source>
</evidence>
<feature type="transmembrane region" description="Helical" evidence="6">
    <location>
        <begin position="216"/>
        <end position="236"/>
    </location>
</feature>
<dbReference type="InterPro" id="IPR011701">
    <property type="entry name" value="MFS"/>
</dbReference>
<proteinExistence type="predicted"/>
<comment type="subcellular location">
    <subcellularLocation>
        <location evidence="1">Membrane</location>
        <topology evidence="1">Multi-pass membrane protein</topology>
    </subcellularLocation>
</comment>
<feature type="transmembrane region" description="Helical" evidence="6">
    <location>
        <begin position="288"/>
        <end position="313"/>
    </location>
</feature>
<accession>W3X710</accession>
<dbReference type="GeneID" id="19271913"/>
<feature type="transmembrane region" description="Helical" evidence="6">
    <location>
        <begin position="74"/>
        <end position="93"/>
    </location>
</feature>
<feature type="transmembrane region" description="Helical" evidence="6">
    <location>
        <begin position="333"/>
        <end position="352"/>
    </location>
</feature>
<keyword evidence="2 6" id="KW-0812">Transmembrane</keyword>
<dbReference type="InterPro" id="IPR036259">
    <property type="entry name" value="MFS_trans_sf"/>
</dbReference>
<dbReference type="OMA" id="APLMDYW"/>
<dbReference type="GO" id="GO:0022857">
    <property type="term" value="F:transmembrane transporter activity"/>
    <property type="evidence" value="ECO:0007669"/>
    <property type="project" value="InterPro"/>
</dbReference>
<dbReference type="eggNOG" id="KOG0255">
    <property type="taxonomic scope" value="Eukaryota"/>
</dbReference>
<dbReference type="SUPFAM" id="SSF103473">
    <property type="entry name" value="MFS general substrate transporter"/>
    <property type="match status" value="1"/>
</dbReference>
<evidence type="ECO:0000256" key="2">
    <source>
        <dbReference type="ARBA" id="ARBA00022692"/>
    </source>
</evidence>
<gene>
    <name evidence="8" type="ORF">PFICI_06900</name>
</gene>
<dbReference type="OrthoDB" id="6770063at2759"/>
<dbReference type="PANTHER" id="PTHR23502">
    <property type="entry name" value="MAJOR FACILITATOR SUPERFAMILY"/>
    <property type="match status" value="1"/>
</dbReference>
<feature type="transmembrane region" description="Helical" evidence="6">
    <location>
        <begin position="444"/>
        <end position="466"/>
    </location>
</feature>
<dbReference type="InterPro" id="IPR020846">
    <property type="entry name" value="MFS_dom"/>
</dbReference>
<feature type="transmembrane region" description="Helical" evidence="6">
    <location>
        <begin position="400"/>
        <end position="423"/>
    </location>
</feature>
<evidence type="ECO:0000256" key="1">
    <source>
        <dbReference type="ARBA" id="ARBA00004141"/>
    </source>
</evidence>
<feature type="transmembrane region" description="Helical" evidence="6">
    <location>
        <begin position="128"/>
        <end position="147"/>
    </location>
</feature>
<protein>
    <recommendedName>
        <fullName evidence="7">Major facilitator superfamily (MFS) profile domain-containing protein</fullName>
    </recommendedName>
</protein>
<dbReference type="KEGG" id="pfy:PFICI_06900"/>
<feature type="transmembrane region" description="Helical" evidence="6">
    <location>
        <begin position="373"/>
        <end position="394"/>
    </location>
</feature>
<evidence type="ECO:0000313" key="8">
    <source>
        <dbReference type="EMBL" id="ETS81898.1"/>
    </source>
</evidence>
<dbReference type="Pfam" id="PF07690">
    <property type="entry name" value="MFS_1"/>
    <property type="match status" value="1"/>
</dbReference>
<dbReference type="PROSITE" id="PS50850">
    <property type="entry name" value="MFS"/>
    <property type="match status" value="1"/>
</dbReference>
<keyword evidence="9" id="KW-1185">Reference proteome</keyword>
<feature type="region of interest" description="Disordered" evidence="5">
    <location>
        <begin position="23"/>
        <end position="53"/>
    </location>
</feature>
<dbReference type="Proteomes" id="UP000030651">
    <property type="component" value="Unassembled WGS sequence"/>
</dbReference>
<dbReference type="HOGENOM" id="CLU_008455_1_3_1"/>
<dbReference type="FunFam" id="1.20.1250.20:FF:000011">
    <property type="entry name" value="MFS multidrug transporter, putative"/>
    <property type="match status" value="1"/>
</dbReference>
<evidence type="ECO:0000256" key="5">
    <source>
        <dbReference type="SAM" id="MobiDB-lite"/>
    </source>
</evidence>
<dbReference type="InParanoid" id="W3X710"/>
<feature type="transmembrane region" description="Helical" evidence="6">
    <location>
        <begin position="153"/>
        <end position="175"/>
    </location>
</feature>
<feature type="transmembrane region" description="Helical" evidence="6">
    <location>
        <begin position="187"/>
        <end position="210"/>
    </location>
</feature>
<keyword evidence="3 6" id="KW-1133">Transmembrane helix</keyword>
<dbReference type="PRINTS" id="PR01036">
    <property type="entry name" value="TCRTETB"/>
</dbReference>
<keyword evidence="4 6" id="KW-0472">Membrane</keyword>
<feature type="transmembrane region" description="Helical" evidence="6">
    <location>
        <begin position="99"/>
        <end position="116"/>
    </location>
</feature>
<feature type="transmembrane region" description="Helical" evidence="6">
    <location>
        <begin position="472"/>
        <end position="491"/>
    </location>
</feature>
<evidence type="ECO:0000256" key="6">
    <source>
        <dbReference type="SAM" id="Phobius"/>
    </source>
</evidence>
<evidence type="ECO:0000256" key="3">
    <source>
        <dbReference type="ARBA" id="ARBA00022989"/>
    </source>
</evidence>
<dbReference type="AlphaFoldDB" id="W3X710"/>
<dbReference type="EMBL" id="KI912112">
    <property type="protein sequence ID" value="ETS81898.1"/>
    <property type="molecule type" value="Genomic_DNA"/>
</dbReference>
<sequence length="503" mass="54976">MSSIAKDASANTAAGPLAQVEAATVSTNTAQEEETDPHLVTFDEPFDAENPQTWPSNRKWAVTNVLSATGFNRIMVSTIMAPALPALAAELGMSTTESVMSLSIYVLATALGPLLIGPLSEMYGRQIVLHASNAWFLLWNIVCGFANTKELLIASRFLAGFGASAIYSLAGGVLGDVWSAEQRGRSLGLYILIPILGSAVGPIIGGFMAARTTWRWMFWATSIFQGLMIAVSLVVFKETYAPLILKRRAEQRRRETGDARYYTAFERRDEQRSLLAVLGRTLTRPLRLLAFHPIIQVTAAIEAFYYGLLYIVLSSFASVWTDQYGQSTEVSGLHYITCALGEVAGGLVGGPLMDFMYRHMLQRAGNGEHLPEFRLPLIVPVAILGPIGLFVYGWAAEFRVHWIVVDIGVFIYMFGGQITGMPLQAYVMDAYPEHTSSALSAAQFLRSMAAFSFPLFAPSMYAALGYGWGNSTIAFIALVFGIPAPLMLWYWGARLRAKATSSH</sequence>
<dbReference type="CDD" id="cd17323">
    <property type="entry name" value="MFS_Tpo1_MDR_like"/>
    <property type="match status" value="1"/>
</dbReference>